<accession>A0A4R5EM14</accession>
<feature type="region of interest" description="Disordered" evidence="1">
    <location>
        <begin position="69"/>
        <end position="115"/>
    </location>
</feature>
<dbReference type="AlphaFoldDB" id="A0A4R5EM14"/>
<keyword evidence="3" id="KW-1185">Reference proteome</keyword>
<reference evidence="2 3" key="1">
    <citation type="submission" date="2019-03" db="EMBL/GenBank/DDBJ databases">
        <title>Draft genome sequences of novel Actinobacteria.</title>
        <authorList>
            <person name="Sahin N."/>
            <person name="Ay H."/>
            <person name="Saygin H."/>
        </authorList>
    </citation>
    <scope>NUCLEOTIDE SEQUENCE [LARGE SCALE GENOMIC DNA]</scope>
    <source>
        <strain evidence="2 3">6K102</strain>
    </source>
</reference>
<proteinExistence type="predicted"/>
<sequence length="115" mass="12495">MRKSLFREPPRAERRTACLRPAGLTVDLVRRRAAGGAAPRRLVQGCSPLETGVRLLPAALAAIVASPLAPGVAARPPRDRLSPGGREARQRAEQVMSRPRRLLPSSWGDTEEEDL</sequence>
<evidence type="ECO:0000313" key="3">
    <source>
        <dbReference type="Proteomes" id="UP000295136"/>
    </source>
</evidence>
<organism evidence="2 3">
    <name type="scientific">Nonomuraea mesophila</name>
    <dbReference type="NCBI Taxonomy" id="2530382"/>
    <lineage>
        <taxon>Bacteria</taxon>
        <taxon>Bacillati</taxon>
        <taxon>Actinomycetota</taxon>
        <taxon>Actinomycetes</taxon>
        <taxon>Streptosporangiales</taxon>
        <taxon>Streptosporangiaceae</taxon>
        <taxon>Nonomuraea</taxon>
    </lineage>
</organism>
<protein>
    <submittedName>
        <fullName evidence="2">Uncharacterized protein</fullName>
    </submittedName>
</protein>
<dbReference type="Proteomes" id="UP000295136">
    <property type="component" value="Unassembled WGS sequence"/>
</dbReference>
<feature type="compositionally biased region" description="Basic and acidic residues" evidence="1">
    <location>
        <begin position="76"/>
        <end position="92"/>
    </location>
</feature>
<evidence type="ECO:0000313" key="2">
    <source>
        <dbReference type="EMBL" id="TDE35731.1"/>
    </source>
</evidence>
<gene>
    <name evidence="2" type="ORF">E1295_35820</name>
</gene>
<dbReference type="EMBL" id="SMLD01000138">
    <property type="protein sequence ID" value="TDE35731.1"/>
    <property type="molecule type" value="Genomic_DNA"/>
</dbReference>
<name>A0A4R5EM14_9ACTN</name>
<evidence type="ECO:0000256" key="1">
    <source>
        <dbReference type="SAM" id="MobiDB-lite"/>
    </source>
</evidence>
<comment type="caution">
    <text evidence="2">The sequence shown here is derived from an EMBL/GenBank/DDBJ whole genome shotgun (WGS) entry which is preliminary data.</text>
</comment>